<evidence type="ECO:0000313" key="5">
    <source>
        <dbReference type="Proteomes" id="UP000770717"/>
    </source>
</evidence>
<dbReference type="EMBL" id="WNTK01034244">
    <property type="protein sequence ID" value="KAG9460897.1"/>
    <property type="molecule type" value="Genomic_DNA"/>
</dbReference>
<dbReference type="FunFam" id="1.20.1270.10:FF:000002">
    <property type="entry name" value="Heat shock 70 kDa protein 4"/>
    <property type="match status" value="1"/>
</dbReference>
<accession>A0A8J6C2D4</accession>
<dbReference type="PANTHER" id="PTHR45639">
    <property type="entry name" value="HSC70CB, ISOFORM G-RELATED"/>
    <property type="match status" value="1"/>
</dbReference>
<dbReference type="Proteomes" id="UP000770717">
    <property type="component" value="Unassembled WGS sequence"/>
</dbReference>
<reference evidence="4" key="1">
    <citation type="thesis" date="2020" institute="ProQuest LLC" country="789 East Eisenhower Parkway, Ann Arbor, MI, USA">
        <title>Comparative Genomics and Chromosome Evolution.</title>
        <authorList>
            <person name="Mudd A.B."/>
        </authorList>
    </citation>
    <scope>NUCLEOTIDE SEQUENCE</scope>
    <source>
        <strain evidence="4">HN-11 Male</strain>
        <tissue evidence="4">Kidney and liver</tissue>
    </source>
</reference>
<keyword evidence="3" id="KW-0067">ATP-binding</keyword>
<keyword evidence="2" id="KW-0547">Nucleotide-binding</keyword>
<proteinExistence type="inferred from homology"/>
<evidence type="ECO:0000256" key="2">
    <source>
        <dbReference type="ARBA" id="ARBA00022741"/>
    </source>
</evidence>
<dbReference type="SUPFAM" id="SSF100934">
    <property type="entry name" value="Heat shock protein 70kD (HSP70), C-terminal subdomain"/>
    <property type="match status" value="1"/>
</dbReference>
<name>A0A8J6C2D4_ELECQ</name>
<comment type="similarity">
    <text evidence="1">Belongs to the heat shock protein 70 family.</text>
</comment>
<dbReference type="GO" id="GO:0005634">
    <property type="term" value="C:nucleus"/>
    <property type="evidence" value="ECO:0007669"/>
    <property type="project" value="TreeGrafter"/>
</dbReference>
<dbReference type="InterPro" id="IPR029048">
    <property type="entry name" value="HSP70_C_sf"/>
</dbReference>
<dbReference type="GO" id="GO:0005829">
    <property type="term" value="C:cytosol"/>
    <property type="evidence" value="ECO:0007669"/>
    <property type="project" value="TreeGrafter"/>
</dbReference>
<evidence type="ECO:0000256" key="1">
    <source>
        <dbReference type="ARBA" id="ARBA00007381"/>
    </source>
</evidence>
<dbReference type="OrthoDB" id="9643998at2759"/>
<dbReference type="Gene3D" id="1.20.1270.10">
    <property type="match status" value="1"/>
</dbReference>
<evidence type="ECO:0000256" key="3">
    <source>
        <dbReference type="ARBA" id="ARBA00022840"/>
    </source>
</evidence>
<evidence type="ECO:0000313" key="4">
    <source>
        <dbReference type="EMBL" id="KAG9460897.1"/>
    </source>
</evidence>
<gene>
    <name evidence="4" type="ORF">GDO78_018864</name>
</gene>
<dbReference type="InterPro" id="IPR013126">
    <property type="entry name" value="Hsp_70_fam"/>
</dbReference>
<organism evidence="4 5">
    <name type="scientific">Eleutherodactylus coqui</name>
    <name type="common">Puerto Rican coqui</name>
    <dbReference type="NCBI Taxonomy" id="57060"/>
    <lineage>
        <taxon>Eukaryota</taxon>
        <taxon>Metazoa</taxon>
        <taxon>Chordata</taxon>
        <taxon>Craniata</taxon>
        <taxon>Vertebrata</taxon>
        <taxon>Euteleostomi</taxon>
        <taxon>Amphibia</taxon>
        <taxon>Batrachia</taxon>
        <taxon>Anura</taxon>
        <taxon>Neobatrachia</taxon>
        <taxon>Hyloidea</taxon>
        <taxon>Eleutherodactylidae</taxon>
        <taxon>Eleutherodactylinae</taxon>
        <taxon>Eleutherodactylus</taxon>
        <taxon>Eleutherodactylus</taxon>
    </lineage>
</organism>
<dbReference type="GO" id="GO:0140662">
    <property type="term" value="F:ATP-dependent protein folding chaperone"/>
    <property type="evidence" value="ECO:0007669"/>
    <property type="project" value="InterPro"/>
</dbReference>
<dbReference type="PANTHER" id="PTHR45639:SF6">
    <property type="entry name" value="HEAT SHOCK 70 KDA PROTEIN 4"/>
    <property type="match status" value="1"/>
</dbReference>
<keyword evidence="5" id="KW-1185">Reference proteome</keyword>
<dbReference type="AlphaFoldDB" id="A0A8J6C2D4"/>
<dbReference type="GO" id="GO:0005524">
    <property type="term" value="F:ATP binding"/>
    <property type="evidence" value="ECO:0007669"/>
    <property type="project" value="UniProtKB-KW"/>
</dbReference>
<sequence>MIMQDKLEKERIDAKNAVEEYVYEMRDKLSGVYEKFVNEDDRNSFILKLEDTENWLYEDGEDQPKQVYIDKLTDLKNLGQPIQTRYQEFEDRPKAFEELGKQVQLYMKVINAFKNKVCN</sequence>
<protein>
    <submittedName>
        <fullName evidence="4">Uncharacterized protein</fullName>
    </submittedName>
</protein>
<comment type="caution">
    <text evidence="4">The sequence shown here is derived from an EMBL/GenBank/DDBJ whole genome shotgun (WGS) entry which is preliminary data.</text>
</comment>
<dbReference type="Pfam" id="PF00012">
    <property type="entry name" value="HSP70"/>
    <property type="match status" value="1"/>
</dbReference>